<comment type="subcellular location">
    <subcellularLocation>
        <location evidence="1">Mitochondrion inner membrane</location>
        <topology evidence="1">Single-pass membrane protein</topology>
    </subcellularLocation>
</comment>
<organism evidence="10 11">
    <name type="scientific">Lymnaea stagnalis</name>
    <name type="common">Great pond snail</name>
    <name type="synonym">Helix stagnalis</name>
    <dbReference type="NCBI Taxonomy" id="6523"/>
    <lineage>
        <taxon>Eukaryota</taxon>
        <taxon>Metazoa</taxon>
        <taxon>Spiralia</taxon>
        <taxon>Lophotrochozoa</taxon>
        <taxon>Mollusca</taxon>
        <taxon>Gastropoda</taxon>
        <taxon>Heterobranchia</taxon>
        <taxon>Euthyneura</taxon>
        <taxon>Panpulmonata</taxon>
        <taxon>Hygrophila</taxon>
        <taxon>Lymnaeoidea</taxon>
        <taxon>Lymnaeidae</taxon>
        <taxon>Lymnaea</taxon>
    </lineage>
</organism>
<dbReference type="InterPro" id="IPR044202">
    <property type="entry name" value="LETM1/MDM38-like"/>
</dbReference>
<proteinExistence type="predicted"/>
<evidence type="ECO:0000256" key="2">
    <source>
        <dbReference type="ARBA" id="ARBA00022692"/>
    </source>
</evidence>
<dbReference type="PANTHER" id="PTHR14009:SF13">
    <property type="entry name" value="LETM1 DOMAIN-CONTAINING PROTEIN 1"/>
    <property type="match status" value="1"/>
</dbReference>
<dbReference type="PROSITE" id="PS51758">
    <property type="entry name" value="LETM1_RBD"/>
    <property type="match status" value="1"/>
</dbReference>
<sequence>MSAPMKLRLLRTFSGYNLQISYTCYLSKIDANKSNYNERCYCTQRQKHESQEDKVKPPARPRRFLLDKLISFITTSSDKLEKKIPSVFQVYRTFKTGVSGFVSDSKDFYKISTRLWSGESLEHFTRRELELYRQFSKDLPVVGLIFVIVFAPGGAAAFPLAYVFPRFLLSHHFWTSQQKEEFMKIAITKQVNHYDNILDYMHLLSQHIETKATRDIVVGLISKLDSNVPLRKDEILELLPLFAGKPFNTDCLSIRHSRHLSKSLRLSLRRKKLVKDALFLHFIDSAMSREGTHSMTDEEVDRACCWRGLNPHGMWRQEKVQYLENWTQISQVIHEQSISLLLHLPVLLSYCEPSNRELVAKHRNIKRGRID</sequence>
<keyword evidence="4 8" id="KW-1133">Transmembrane helix</keyword>
<dbReference type="GO" id="GO:0005743">
    <property type="term" value="C:mitochondrial inner membrane"/>
    <property type="evidence" value="ECO:0007669"/>
    <property type="project" value="UniProtKB-SubCell"/>
</dbReference>
<keyword evidence="5 7" id="KW-0496">Mitochondrion</keyword>
<dbReference type="GO" id="GO:0043022">
    <property type="term" value="F:ribosome binding"/>
    <property type="evidence" value="ECO:0007669"/>
    <property type="project" value="InterPro"/>
</dbReference>
<feature type="domain" description="Letm1 RBD" evidence="9">
    <location>
        <begin position="181"/>
        <end position="371"/>
    </location>
</feature>
<reference evidence="10 11" key="1">
    <citation type="submission" date="2024-04" db="EMBL/GenBank/DDBJ databases">
        <authorList>
            <consortium name="Genoscope - CEA"/>
            <person name="William W."/>
        </authorList>
    </citation>
    <scope>NUCLEOTIDE SEQUENCE [LARGE SCALE GENOMIC DNA]</scope>
</reference>
<evidence type="ECO:0000256" key="3">
    <source>
        <dbReference type="ARBA" id="ARBA00022792"/>
    </source>
</evidence>
<protein>
    <recommendedName>
        <fullName evidence="9">Letm1 RBD domain-containing protein</fullName>
    </recommendedName>
</protein>
<dbReference type="PANTHER" id="PTHR14009">
    <property type="entry name" value="LEUCINE ZIPPER-EF-HAND CONTAINING TRANSMEMBRANE PROTEIN"/>
    <property type="match status" value="1"/>
</dbReference>
<evidence type="ECO:0000256" key="8">
    <source>
        <dbReference type="SAM" id="Phobius"/>
    </source>
</evidence>
<dbReference type="EMBL" id="CAXITT010000226">
    <property type="protein sequence ID" value="CAL1536333.1"/>
    <property type="molecule type" value="Genomic_DNA"/>
</dbReference>
<dbReference type="Pfam" id="PF07766">
    <property type="entry name" value="LETM1_RBD"/>
    <property type="match status" value="1"/>
</dbReference>
<evidence type="ECO:0000256" key="4">
    <source>
        <dbReference type="ARBA" id="ARBA00022989"/>
    </source>
</evidence>
<keyword evidence="6 8" id="KW-0472">Membrane</keyword>
<keyword evidence="11" id="KW-1185">Reference proteome</keyword>
<gene>
    <name evidence="10" type="ORF">GSLYS_00010246001</name>
</gene>
<dbReference type="Proteomes" id="UP001497497">
    <property type="component" value="Unassembled WGS sequence"/>
</dbReference>
<feature type="transmembrane region" description="Helical" evidence="8">
    <location>
        <begin position="141"/>
        <end position="164"/>
    </location>
</feature>
<accession>A0AAV2HW53</accession>
<dbReference type="GO" id="GO:0030003">
    <property type="term" value="P:intracellular monoatomic cation homeostasis"/>
    <property type="evidence" value="ECO:0007669"/>
    <property type="project" value="TreeGrafter"/>
</dbReference>
<name>A0AAV2HW53_LYMST</name>
<evidence type="ECO:0000256" key="1">
    <source>
        <dbReference type="ARBA" id="ARBA00004434"/>
    </source>
</evidence>
<evidence type="ECO:0000259" key="9">
    <source>
        <dbReference type="PROSITE" id="PS51758"/>
    </source>
</evidence>
<dbReference type="InterPro" id="IPR033122">
    <property type="entry name" value="LETM1-like_RBD"/>
</dbReference>
<keyword evidence="2 8" id="KW-0812">Transmembrane</keyword>
<keyword evidence="3" id="KW-0999">Mitochondrion inner membrane</keyword>
<evidence type="ECO:0000256" key="6">
    <source>
        <dbReference type="ARBA" id="ARBA00023136"/>
    </source>
</evidence>
<evidence type="ECO:0000256" key="5">
    <source>
        <dbReference type="ARBA" id="ARBA00023128"/>
    </source>
</evidence>
<dbReference type="AlphaFoldDB" id="A0AAV2HW53"/>
<evidence type="ECO:0000313" key="10">
    <source>
        <dbReference type="EMBL" id="CAL1536333.1"/>
    </source>
</evidence>
<comment type="caution">
    <text evidence="10">The sequence shown here is derived from an EMBL/GenBank/DDBJ whole genome shotgun (WGS) entry which is preliminary data.</text>
</comment>
<evidence type="ECO:0000313" key="11">
    <source>
        <dbReference type="Proteomes" id="UP001497497"/>
    </source>
</evidence>
<evidence type="ECO:0000256" key="7">
    <source>
        <dbReference type="PROSITE-ProRule" id="PRU01094"/>
    </source>
</evidence>